<dbReference type="PANTHER" id="PTHR14614:SF132">
    <property type="entry name" value="PROTEIN-LYSINE METHYLTRANSFERASE C42C1.13"/>
    <property type="match status" value="1"/>
</dbReference>
<name>A0A8H2VNV3_9HELO</name>
<proteinExistence type="predicted"/>
<dbReference type="Gene3D" id="3.40.50.150">
    <property type="entry name" value="Vaccinia Virus protein VP39"/>
    <property type="match status" value="1"/>
</dbReference>
<dbReference type="PANTHER" id="PTHR14614">
    <property type="entry name" value="HEPATOCELLULAR CARCINOMA-ASSOCIATED ANTIGEN"/>
    <property type="match status" value="1"/>
</dbReference>
<dbReference type="Pfam" id="PF10294">
    <property type="entry name" value="Methyltransf_16"/>
    <property type="match status" value="1"/>
</dbReference>
<evidence type="ECO:0000313" key="2">
    <source>
        <dbReference type="Proteomes" id="UP000624404"/>
    </source>
</evidence>
<sequence length="369" mass="41174">MHYIRIFKQPRLLPVSSSTSSSSPRVLSAKITITTDLGESFLMSDVKLRADIEVDGVSVGTGKEYIWKGTNGMRSLEVQIPVRVPREGVRWTAMIVRPVGVIYEVDSFEDVLHFSDRTVGGIAKVRSRAIDLKTGATMSDGMAERVFSTGFGMEEEIRIWEETGESIARHIWDAGLVLSSYLSSLRNSSKPVGSLPTLEKFLSTQQDINILELGAGCGIVGITLAKLFYDRISKILLTDLPEASEILEKNISTMTPKSDSSLRCSCSHQVLDWSMPLPEDVRGETWELVVVADCTYNPDVVPDLVQTLTRVRDGNSGMLILLAMKVRHDSEMVFFELMEKEEFVVVERCKVPLKMVGEEGQEIEIFVFR</sequence>
<dbReference type="GO" id="GO:0005829">
    <property type="term" value="C:cytosol"/>
    <property type="evidence" value="ECO:0007669"/>
    <property type="project" value="TreeGrafter"/>
</dbReference>
<organism evidence="1 2">
    <name type="scientific">Sclerotinia trifoliorum</name>
    <dbReference type="NCBI Taxonomy" id="28548"/>
    <lineage>
        <taxon>Eukaryota</taxon>
        <taxon>Fungi</taxon>
        <taxon>Dikarya</taxon>
        <taxon>Ascomycota</taxon>
        <taxon>Pezizomycotina</taxon>
        <taxon>Leotiomycetes</taxon>
        <taxon>Helotiales</taxon>
        <taxon>Sclerotiniaceae</taxon>
        <taxon>Sclerotinia</taxon>
    </lineage>
</organism>
<dbReference type="Proteomes" id="UP000624404">
    <property type="component" value="Unassembled WGS sequence"/>
</dbReference>
<keyword evidence="2" id="KW-1185">Reference proteome</keyword>
<protein>
    <submittedName>
        <fullName evidence="1">48c010b0-de8a-43df-aca0-5dd7c0698a46</fullName>
    </submittedName>
</protein>
<dbReference type="GO" id="GO:0008757">
    <property type="term" value="F:S-adenosylmethionine-dependent methyltransferase activity"/>
    <property type="evidence" value="ECO:0007669"/>
    <property type="project" value="UniProtKB-ARBA"/>
</dbReference>
<dbReference type="OrthoDB" id="413520at2759"/>
<accession>A0A8H2VNV3</accession>
<gene>
    <name evidence="1" type="ORF">SCLTRI_LOCUS1418</name>
</gene>
<dbReference type="AlphaFoldDB" id="A0A8H2VNV3"/>
<reference evidence="1" key="1">
    <citation type="submission" date="2020-10" db="EMBL/GenBank/DDBJ databases">
        <authorList>
            <person name="Kusch S."/>
        </authorList>
    </citation>
    <scope>NUCLEOTIDE SEQUENCE</scope>
    <source>
        <strain evidence="1">SwB9</strain>
    </source>
</reference>
<dbReference type="InterPro" id="IPR029063">
    <property type="entry name" value="SAM-dependent_MTases_sf"/>
</dbReference>
<dbReference type="EMBL" id="CAJHIA010000006">
    <property type="protein sequence ID" value="CAD6441633.1"/>
    <property type="molecule type" value="Genomic_DNA"/>
</dbReference>
<comment type="caution">
    <text evidence="1">The sequence shown here is derived from an EMBL/GenBank/DDBJ whole genome shotgun (WGS) entry which is preliminary data.</text>
</comment>
<evidence type="ECO:0000313" key="1">
    <source>
        <dbReference type="EMBL" id="CAD6441633.1"/>
    </source>
</evidence>
<dbReference type="InterPro" id="IPR019410">
    <property type="entry name" value="Methyltransf_16"/>
</dbReference>
<dbReference type="SUPFAM" id="SSF53335">
    <property type="entry name" value="S-adenosyl-L-methionine-dependent methyltransferases"/>
    <property type="match status" value="1"/>
</dbReference>